<evidence type="ECO:0000313" key="2">
    <source>
        <dbReference type="EMBL" id="MFC2254418.1"/>
    </source>
</evidence>
<dbReference type="Proteomes" id="UP001595190">
    <property type="component" value="Unassembled WGS sequence"/>
</dbReference>
<gene>
    <name evidence="2" type="ORF">ACETRX_32680</name>
</gene>
<accession>A0ABV6ZQG8</accession>
<comment type="caution">
    <text evidence="2">The sequence shown here is derived from an EMBL/GenBank/DDBJ whole genome shotgun (WGS) entry which is preliminary data.</text>
</comment>
<feature type="compositionally biased region" description="Polar residues" evidence="1">
    <location>
        <begin position="1"/>
        <end position="11"/>
    </location>
</feature>
<proteinExistence type="predicted"/>
<reference evidence="2 3" key="1">
    <citation type="submission" date="2024-09" db="EMBL/GenBank/DDBJ databases">
        <title>Description of Labrys sedimenti sp. nov., isolated from a diclofenac-degrading enrichment culture, and genome-based reclassification of Labrys portucalensis as a later heterotypic synonym of Labrys neptuniae.</title>
        <authorList>
            <person name="Tancsics A."/>
            <person name="Csepanyi A."/>
        </authorList>
    </citation>
    <scope>NUCLEOTIDE SEQUENCE [LARGE SCALE GENOMIC DNA]</scope>
    <source>
        <strain evidence="2 3">LMG 23412</strain>
    </source>
</reference>
<evidence type="ECO:0000313" key="3">
    <source>
        <dbReference type="Proteomes" id="UP001595190"/>
    </source>
</evidence>
<dbReference type="RefSeq" id="WP_394315110.1">
    <property type="nucleotide sequence ID" value="NZ_JBHGPK010000033.1"/>
</dbReference>
<sequence>MKNIINRNSMAGEQPRHIKNTTTPALPKTKKAWQPEPCGLSREELRKIVTDQLG</sequence>
<evidence type="ECO:0000256" key="1">
    <source>
        <dbReference type="SAM" id="MobiDB-lite"/>
    </source>
</evidence>
<organism evidence="2 3">
    <name type="scientific">Labrys neptuniae</name>
    <dbReference type="NCBI Taxonomy" id="376174"/>
    <lineage>
        <taxon>Bacteria</taxon>
        <taxon>Pseudomonadati</taxon>
        <taxon>Pseudomonadota</taxon>
        <taxon>Alphaproteobacteria</taxon>
        <taxon>Hyphomicrobiales</taxon>
        <taxon>Xanthobacteraceae</taxon>
        <taxon>Labrys</taxon>
    </lineage>
</organism>
<dbReference type="EMBL" id="JBHGPK010000033">
    <property type="protein sequence ID" value="MFC2254418.1"/>
    <property type="molecule type" value="Genomic_DNA"/>
</dbReference>
<protein>
    <submittedName>
        <fullName evidence="2">Uncharacterized protein</fullName>
    </submittedName>
</protein>
<feature type="region of interest" description="Disordered" evidence="1">
    <location>
        <begin position="1"/>
        <end position="39"/>
    </location>
</feature>
<name>A0ABV6ZQG8_9HYPH</name>